<evidence type="ECO:0000313" key="7">
    <source>
        <dbReference type="EMBL" id="ODQ47883.1"/>
    </source>
</evidence>
<evidence type="ECO:0000256" key="1">
    <source>
        <dbReference type="ARBA" id="ARBA00006138"/>
    </source>
</evidence>
<keyword evidence="8" id="KW-1185">Reference proteome</keyword>
<comment type="subunit">
    <text evidence="6">V-ATPase is a heteromultimeric enzyme composed of a peripheral catalytic V1 complex (components A to H) attached to an integral membrane V0 proton pore complex.</text>
</comment>
<evidence type="ECO:0000256" key="4">
    <source>
        <dbReference type="ARBA" id="ARBA00023065"/>
    </source>
</evidence>
<accession>A0A1E3NQP5</accession>
<dbReference type="EMBL" id="KV454002">
    <property type="protein sequence ID" value="ODQ47883.1"/>
    <property type="molecule type" value="Genomic_DNA"/>
</dbReference>
<evidence type="ECO:0000256" key="6">
    <source>
        <dbReference type="RuleBase" id="RU364010"/>
    </source>
</evidence>
<dbReference type="Gene3D" id="1.20.1460.10">
    <property type="entry name" value="subunit c (vma5p) of the yeast v-atpase, domain 2"/>
    <property type="match status" value="1"/>
</dbReference>
<reference evidence="7 8" key="1">
    <citation type="journal article" date="2016" name="Proc. Natl. Acad. Sci. U.S.A.">
        <title>Comparative genomics of biotechnologically important yeasts.</title>
        <authorList>
            <person name="Riley R."/>
            <person name="Haridas S."/>
            <person name="Wolfe K.H."/>
            <person name="Lopes M.R."/>
            <person name="Hittinger C.T."/>
            <person name="Goeker M."/>
            <person name="Salamov A.A."/>
            <person name="Wisecaver J.H."/>
            <person name="Long T.M."/>
            <person name="Calvey C.H."/>
            <person name="Aerts A.L."/>
            <person name="Barry K.W."/>
            <person name="Choi C."/>
            <person name="Clum A."/>
            <person name="Coughlan A.Y."/>
            <person name="Deshpande S."/>
            <person name="Douglass A.P."/>
            <person name="Hanson S.J."/>
            <person name="Klenk H.-P."/>
            <person name="LaButti K.M."/>
            <person name="Lapidus A."/>
            <person name="Lindquist E.A."/>
            <person name="Lipzen A.M."/>
            <person name="Meier-Kolthoff J.P."/>
            <person name="Ohm R.A."/>
            <person name="Otillar R.P."/>
            <person name="Pangilinan J.L."/>
            <person name="Peng Y."/>
            <person name="Rokas A."/>
            <person name="Rosa C.A."/>
            <person name="Scheuner C."/>
            <person name="Sibirny A.A."/>
            <person name="Slot J.C."/>
            <person name="Stielow J.B."/>
            <person name="Sun H."/>
            <person name="Kurtzman C.P."/>
            <person name="Blackwell M."/>
            <person name="Grigoriev I.V."/>
            <person name="Jeffries T.W."/>
        </authorList>
    </citation>
    <scope>NUCLEOTIDE SEQUENCE [LARGE SCALE GENOMIC DNA]</scope>
    <source>
        <strain evidence="7 8">NRRL Y-2026</strain>
    </source>
</reference>
<evidence type="ECO:0000256" key="2">
    <source>
        <dbReference type="ARBA" id="ARBA00022448"/>
    </source>
</evidence>
<sequence length="398" mass="44731">MAAASDYLLLSLPTTSGSKSSISQWLEANVNSGKVELREVQFPSFKVGTLDSLVQQSEELGKLDHQLHTSISKVLETISNLVSSGSGVSGLGSGSSNIGANLPKLKVDGMDPIDYFEKFQWKQSRFRLDKSIEELIKLISNEGLQLDSDLRSQYQIYNNAKSNLLACQRKQNGDLSVKSLHGVVSKDDFVLGSDHLKTVLLAVPSSLESQFLDSYESVSPFVVPRSARKISSDAEYVLYGVTLFKKYENQFLTASRENKWIPRDFEYSDEIIEKLKNEFSIAQKQESTLKNDLMRLSKEAFSEITICWVHIKLLRAFVESVLRYGLPPTFYCYILKVNNAKDLGKAKADCIERFGYLGGNAFTKDNKGKVVKDNSLHEYASLVDTDYEPFVIYEVHVY</sequence>
<dbReference type="AlphaFoldDB" id="A0A1E3NQP5"/>
<keyword evidence="2 6" id="KW-0813">Transport</keyword>
<dbReference type="InterPro" id="IPR004907">
    <property type="entry name" value="ATPase_V1-cplx_csu"/>
</dbReference>
<dbReference type="Proteomes" id="UP000094455">
    <property type="component" value="Unassembled WGS sequence"/>
</dbReference>
<dbReference type="SUPFAM" id="SSF118203">
    <property type="entry name" value="Vacuolar ATP synthase subunit C"/>
    <property type="match status" value="1"/>
</dbReference>
<proteinExistence type="inferred from homology"/>
<dbReference type="FunFam" id="3.30.70.100:FF:000002">
    <property type="entry name" value="V-type proton ATPase subunit C"/>
    <property type="match status" value="1"/>
</dbReference>
<keyword evidence="3 6" id="KW-0375">Hydrogen ion transport</keyword>
<dbReference type="GO" id="GO:0000221">
    <property type="term" value="C:vacuolar proton-transporting V-type ATPase, V1 domain"/>
    <property type="evidence" value="ECO:0007669"/>
    <property type="project" value="EnsemblFungi"/>
</dbReference>
<evidence type="ECO:0000256" key="5">
    <source>
        <dbReference type="ARBA" id="ARBA00053565"/>
    </source>
</evidence>
<dbReference type="PANTHER" id="PTHR10137:SF0">
    <property type="entry name" value="V-TYPE PROTON ATPASE SUBUNIT C"/>
    <property type="match status" value="1"/>
</dbReference>
<dbReference type="RefSeq" id="XP_019018996.1">
    <property type="nucleotide sequence ID" value="XM_019164042.1"/>
</dbReference>
<dbReference type="Pfam" id="PF03223">
    <property type="entry name" value="V-ATPase_C"/>
    <property type="match status" value="1"/>
</dbReference>
<comment type="similarity">
    <text evidence="1 6">Belongs to the V-ATPase C subunit family.</text>
</comment>
<comment type="function">
    <text evidence="6">Subunit of the V1 complex of vacuolar(H+)-ATPase (V-ATPase), a multisubunit enzyme composed of a peripheral complex (V1) that hydrolyzes ATP and a membrane integral complex (V0) that translocates protons. V-ATPase is responsible for acidifying and maintaining the pH of intracellular compartments and in some cell types, is targeted to the plasma membrane, where it is responsible for acidifying the extracellular environment. Subunit C is necessary for the assembly of the catalytic sector of the enzyme and is likely to have a specific function in its catalytic activity.</text>
</comment>
<dbReference type="Gene3D" id="3.30.70.1180">
    <property type="entry name" value="Vacuolar atp synthase subunit c, domain 1"/>
    <property type="match status" value="1"/>
</dbReference>
<dbReference type="Gene3D" id="3.30.70.100">
    <property type="match status" value="1"/>
</dbReference>
<dbReference type="OrthoDB" id="6605928at2759"/>
<dbReference type="CDD" id="cd14785">
    <property type="entry name" value="V-ATPase_C"/>
    <property type="match status" value="1"/>
</dbReference>
<organism evidence="7 8">
    <name type="scientific">Pichia membranifaciens NRRL Y-2026</name>
    <dbReference type="NCBI Taxonomy" id="763406"/>
    <lineage>
        <taxon>Eukaryota</taxon>
        <taxon>Fungi</taxon>
        <taxon>Dikarya</taxon>
        <taxon>Ascomycota</taxon>
        <taxon>Saccharomycotina</taxon>
        <taxon>Pichiomycetes</taxon>
        <taxon>Pichiales</taxon>
        <taxon>Pichiaceae</taxon>
        <taxon>Pichia</taxon>
    </lineage>
</organism>
<evidence type="ECO:0000313" key="8">
    <source>
        <dbReference type="Proteomes" id="UP000094455"/>
    </source>
</evidence>
<keyword evidence="4 6" id="KW-0406">Ion transport</keyword>
<dbReference type="GeneID" id="30180729"/>
<dbReference type="PANTHER" id="PTHR10137">
    <property type="entry name" value="V-TYPE PROTON ATPASE SUBUNIT C"/>
    <property type="match status" value="1"/>
</dbReference>
<name>A0A1E3NQP5_9ASCO</name>
<dbReference type="STRING" id="763406.A0A1E3NQP5"/>
<protein>
    <recommendedName>
        <fullName evidence="6">V-type proton ATPase subunit C</fullName>
    </recommendedName>
</protein>
<evidence type="ECO:0000256" key="3">
    <source>
        <dbReference type="ARBA" id="ARBA00022781"/>
    </source>
</evidence>
<dbReference type="InterPro" id="IPR036132">
    <property type="entry name" value="Vac_ATP_synth_c_sf"/>
</dbReference>
<comment type="function">
    <text evidence="5">Subunit of the V1 complex of vacuolar(H+)-ATPase (V-ATPase), a multisubunit enzyme composed of a peripheral complex (V1) that hydrolyzes ATP and a membrane integral complex (V0) that translocates protons. V-ATPase is responsible for acidifying and maintaining the pH of intracellular compartments. Subunit C is necessary for the assembly of the catalytic sector of the enzyme and is likely to have a specific function in its catalytic activity. Reversibly leaves the enzyme after glucose depletion, causing the catalytic subcomplex V1 to detach from the V0 section.</text>
</comment>
<gene>
    <name evidence="7" type="ORF">PICMEDRAFT_71900</name>
</gene>
<dbReference type="GO" id="GO:0046961">
    <property type="term" value="F:proton-transporting ATPase activity, rotational mechanism"/>
    <property type="evidence" value="ECO:0007669"/>
    <property type="project" value="InterPro"/>
</dbReference>